<dbReference type="EMBL" id="JBHTEE010000001">
    <property type="protein sequence ID" value="MFC7599736.1"/>
    <property type="molecule type" value="Genomic_DNA"/>
</dbReference>
<gene>
    <name evidence="6" type="ORF">ACFQVD_06390</name>
</gene>
<evidence type="ECO:0000256" key="4">
    <source>
        <dbReference type="ARBA" id="ARBA00023033"/>
    </source>
</evidence>
<dbReference type="GO" id="GO:0016491">
    <property type="term" value="F:oxidoreductase activity"/>
    <property type="evidence" value="ECO:0007669"/>
    <property type="project" value="UniProtKB-KW"/>
</dbReference>
<reference evidence="7" key="1">
    <citation type="journal article" date="2019" name="Int. J. Syst. Evol. Microbiol.">
        <title>The Global Catalogue of Microorganisms (GCM) 10K type strain sequencing project: providing services to taxonomists for standard genome sequencing and annotation.</title>
        <authorList>
            <consortium name="The Broad Institute Genomics Platform"/>
            <consortium name="The Broad Institute Genome Sequencing Center for Infectious Disease"/>
            <person name="Wu L."/>
            <person name="Ma J."/>
        </authorList>
    </citation>
    <scope>NUCLEOTIDE SEQUENCE [LARGE SCALE GENOMIC DNA]</scope>
    <source>
        <strain evidence="7">JCM 10083</strain>
    </source>
</reference>
<dbReference type="InterPro" id="IPR011251">
    <property type="entry name" value="Luciferase-like_dom"/>
</dbReference>
<sequence length="317" mass="33091">MGTTAPRRTCAVGIAIQPDLLTAPATDLARFARAVRDAGLDHVSVGDHVSYRGGQGIDGLLAAAALLAAGPELRVVVGAFQLALRHPLIAARQLATVTSFAPGRLVLAVGAGGDDPREAANCGVDPRSRGKRLNESLDVLSRLMRGEVVDHHGVHFDLEQASIATTGPAPPLVIAGAGEAAVERAATYGSGWLGLLCTPRRYRETRQEIVRRTAALGRPAPDWFGLNAWCASAGQSGQELESSLGRWFGPAAPRLLHLCGVGEDHRIAAWLAEYVAAGATRLSISVPAANAVEAVERVAVLAELLTERIEDAATPPG</sequence>
<dbReference type="Proteomes" id="UP001596514">
    <property type="component" value="Unassembled WGS sequence"/>
</dbReference>
<keyword evidence="4" id="KW-0503">Monooxygenase</keyword>
<keyword evidence="1" id="KW-0285">Flavoprotein</keyword>
<organism evidence="6 7">
    <name type="scientific">Streptosporangium amethystogenes subsp. fukuiense</name>
    <dbReference type="NCBI Taxonomy" id="698418"/>
    <lineage>
        <taxon>Bacteria</taxon>
        <taxon>Bacillati</taxon>
        <taxon>Actinomycetota</taxon>
        <taxon>Actinomycetes</taxon>
        <taxon>Streptosporangiales</taxon>
        <taxon>Streptosporangiaceae</taxon>
        <taxon>Streptosporangium</taxon>
    </lineage>
</organism>
<protein>
    <submittedName>
        <fullName evidence="6">LLM class flavin-dependent oxidoreductase</fullName>
        <ecNumber evidence="6">1.-.-.-</ecNumber>
    </submittedName>
</protein>
<dbReference type="EC" id="1.-.-.-" evidence="6"/>
<dbReference type="InterPro" id="IPR036661">
    <property type="entry name" value="Luciferase-like_sf"/>
</dbReference>
<evidence type="ECO:0000256" key="2">
    <source>
        <dbReference type="ARBA" id="ARBA00022643"/>
    </source>
</evidence>
<evidence type="ECO:0000256" key="3">
    <source>
        <dbReference type="ARBA" id="ARBA00023002"/>
    </source>
</evidence>
<dbReference type="SUPFAM" id="SSF51679">
    <property type="entry name" value="Bacterial luciferase-like"/>
    <property type="match status" value="1"/>
</dbReference>
<dbReference type="PANTHER" id="PTHR42847:SF4">
    <property type="entry name" value="ALKANESULFONATE MONOOXYGENASE-RELATED"/>
    <property type="match status" value="1"/>
</dbReference>
<evidence type="ECO:0000313" key="7">
    <source>
        <dbReference type="Proteomes" id="UP001596514"/>
    </source>
</evidence>
<name>A0ABW2SW02_9ACTN</name>
<evidence type="ECO:0000256" key="1">
    <source>
        <dbReference type="ARBA" id="ARBA00022630"/>
    </source>
</evidence>
<dbReference type="InterPro" id="IPR050172">
    <property type="entry name" value="SsuD_RutA_monooxygenase"/>
</dbReference>
<evidence type="ECO:0000259" key="5">
    <source>
        <dbReference type="Pfam" id="PF00296"/>
    </source>
</evidence>
<feature type="domain" description="Luciferase-like" evidence="5">
    <location>
        <begin position="19"/>
        <end position="222"/>
    </location>
</feature>
<keyword evidence="7" id="KW-1185">Reference proteome</keyword>
<dbReference type="Pfam" id="PF00296">
    <property type="entry name" value="Bac_luciferase"/>
    <property type="match status" value="1"/>
</dbReference>
<accession>A0ABW2SW02</accession>
<keyword evidence="2" id="KW-0288">FMN</keyword>
<dbReference type="Gene3D" id="3.20.20.30">
    <property type="entry name" value="Luciferase-like domain"/>
    <property type="match status" value="1"/>
</dbReference>
<comment type="caution">
    <text evidence="6">The sequence shown here is derived from an EMBL/GenBank/DDBJ whole genome shotgun (WGS) entry which is preliminary data.</text>
</comment>
<proteinExistence type="predicted"/>
<dbReference type="PANTHER" id="PTHR42847">
    <property type="entry name" value="ALKANESULFONATE MONOOXYGENASE"/>
    <property type="match status" value="1"/>
</dbReference>
<evidence type="ECO:0000313" key="6">
    <source>
        <dbReference type="EMBL" id="MFC7599736.1"/>
    </source>
</evidence>
<dbReference type="RefSeq" id="WP_343963570.1">
    <property type="nucleotide sequence ID" value="NZ_BAAAGK010000018.1"/>
</dbReference>
<keyword evidence="3 6" id="KW-0560">Oxidoreductase</keyword>